<sequence length="197" mass="22869">MKRFSTLVSRTNKANELKDADKQQEEVIKTIILGPRGSGKTSFLYRAYFKYNEHQPDTHFDVIPTPAHNVEVIPYQSYHFELWDFAEISSCLNYLDDQTRVIIYMIDSTAYEKEAVASKSKENMIWLLETYQKMLKNTIIITIATKQDTQPPMDIQDIGNSWVNDKALMNLLKGHDWRVFPCNNLTGEGLDSIFDYV</sequence>
<evidence type="ECO:0000256" key="3">
    <source>
        <dbReference type="PIRSR" id="PIRSR606689-1"/>
    </source>
</evidence>
<evidence type="ECO:0000313" key="6">
    <source>
        <dbReference type="Proteomes" id="UP000469890"/>
    </source>
</evidence>
<evidence type="ECO:0000256" key="1">
    <source>
        <dbReference type="ARBA" id="ARBA00022741"/>
    </source>
</evidence>
<reference evidence="5 6" key="1">
    <citation type="submission" date="2019-09" db="EMBL/GenBank/DDBJ databases">
        <authorList>
            <consortium name="DOE Joint Genome Institute"/>
            <person name="Mondo S.J."/>
            <person name="Navarro-Mendoza M.I."/>
            <person name="Perez-Arques C."/>
            <person name="Panchal S."/>
            <person name="Nicolas F.E."/>
            <person name="Ganguly P."/>
            <person name="Pangilinan J."/>
            <person name="Grigoriev I."/>
            <person name="Heitman J."/>
            <person name="Sanya K."/>
            <person name="Garre V."/>
        </authorList>
    </citation>
    <scope>NUCLEOTIDE SEQUENCE [LARGE SCALE GENOMIC DNA]</scope>
    <source>
        <strain evidence="5 6">MU402</strain>
    </source>
</reference>
<evidence type="ECO:0000313" key="5">
    <source>
        <dbReference type="EMBL" id="KAF1796916.1"/>
    </source>
</evidence>
<keyword evidence="4" id="KW-0460">Magnesium</keyword>
<keyword evidence="2 3" id="KW-0342">GTP-binding</keyword>
<dbReference type="Proteomes" id="UP000469890">
    <property type="component" value="Unassembled WGS sequence"/>
</dbReference>
<evidence type="ECO:0000256" key="2">
    <source>
        <dbReference type="ARBA" id="ARBA00023134"/>
    </source>
</evidence>
<feature type="binding site" evidence="3">
    <location>
        <begin position="34"/>
        <end position="41"/>
    </location>
    <ligand>
        <name>GTP</name>
        <dbReference type="ChEBI" id="CHEBI:37565"/>
    </ligand>
</feature>
<keyword evidence="4" id="KW-0479">Metal-binding</keyword>
<name>A0A8H4B8D6_MUCCL</name>
<evidence type="ECO:0000256" key="4">
    <source>
        <dbReference type="PIRSR" id="PIRSR606689-2"/>
    </source>
</evidence>
<keyword evidence="5" id="KW-0378">Hydrolase</keyword>
<accession>A0A8H4B8D6</accession>
<gene>
    <name evidence="5" type="ORF">FB192DRAFT_1466102</name>
</gene>
<feature type="non-terminal residue" evidence="5">
    <location>
        <position position="1"/>
    </location>
</feature>
<dbReference type="GO" id="GO:0046872">
    <property type="term" value="F:metal ion binding"/>
    <property type="evidence" value="ECO:0007669"/>
    <property type="project" value="UniProtKB-KW"/>
</dbReference>
<dbReference type="Pfam" id="PF00025">
    <property type="entry name" value="Arf"/>
    <property type="match status" value="1"/>
</dbReference>
<organism evidence="5 6">
    <name type="scientific">Mucor circinelloides f. lusitanicus</name>
    <name type="common">Mucor racemosus var. lusitanicus</name>
    <dbReference type="NCBI Taxonomy" id="29924"/>
    <lineage>
        <taxon>Eukaryota</taxon>
        <taxon>Fungi</taxon>
        <taxon>Fungi incertae sedis</taxon>
        <taxon>Mucoromycota</taxon>
        <taxon>Mucoromycotina</taxon>
        <taxon>Mucoromycetes</taxon>
        <taxon>Mucorales</taxon>
        <taxon>Mucorineae</taxon>
        <taxon>Mucoraceae</taxon>
        <taxon>Mucor</taxon>
    </lineage>
</organism>
<comment type="caution">
    <text evidence="5">The sequence shown here is derived from an EMBL/GenBank/DDBJ whole genome shotgun (WGS) entry which is preliminary data.</text>
</comment>
<feature type="binding site" evidence="4">
    <location>
        <position position="65"/>
    </location>
    <ligand>
        <name>Mg(2+)</name>
        <dbReference type="ChEBI" id="CHEBI:18420"/>
    </ligand>
</feature>
<keyword evidence="1 3" id="KW-0547">Nucleotide-binding</keyword>
<dbReference type="InterPro" id="IPR006689">
    <property type="entry name" value="Small_GTPase_ARF/SAR"/>
</dbReference>
<dbReference type="EMBL" id="JAAECE010000010">
    <property type="protein sequence ID" value="KAF1796916.1"/>
    <property type="molecule type" value="Genomic_DNA"/>
</dbReference>
<dbReference type="GO" id="GO:0005525">
    <property type="term" value="F:GTP binding"/>
    <property type="evidence" value="ECO:0007669"/>
    <property type="project" value="UniProtKB-KW"/>
</dbReference>
<protein>
    <submittedName>
        <fullName evidence="5">P-loop containing nucleoside triphosphate hydrolase protein</fullName>
    </submittedName>
</protein>
<dbReference type="Gene3D" id="3.40.50.300">
    <property type="entry name" value="P-loop containing nucleotide triphosphate hydrolases"/>
    <property type="match status" value="1"/>
</dbReference>
<dbReference type="SUPFAM" id="SSF52540">
    <property type="entry name" value="P-loop containing nucleoside triphosphate hydrolases"/>
    <property type="match status" value="1"/>
</dbReference>
<dbReference type="GO" id="GO:0003924">
    <property type="term" value="F:GTPase activity"/>
    <property type="evidence" value="ECO:0007669"/>
    <property type="project" value="InterPro"/>
</dbReference>
<dbReference type="PANTHER" id="PTHR11711">
    <property type="entry name" value="ADP RIBOSYLATION FACTOR-RELATED"/>
    <property type="match status" value="1"/>
</dbReference>
<proteinExistence type="predicted"/>
<dbReference type="InterPro" id="IPR024156">
    <property type="entry name" value="Small_GTPase_ARF"/>
</dbReference>
<dbReference type="PROSITE" id="PS51417">
    <property type="entry name" value="ARF"/>
    <property type="match status" value="1"/>
</dbReference>
<dbReference type="AlphaFoldDB" id="A0A8H4B8D6"/>
<dbReference type="InterPro" id="IPR027417">
    <property type="entry name" value="P-loop_NTPase"/>
</dbReference>
<feature type="binding site" evidence="4">
    <location>
        <position position="41"/>
    </location>
    <ligand>
        <name>Mg(2+)</name>
        <dbReference type="ChEBI" id="CHEBI:18420"/>
    </ligand>
</feature>